<dbReference type="SUPFAM" id="SSF55455">
    <property type="entry name" value="SRF-like"/>
    <property type="match status" value="1"/>
</dbReference>
<evidence type="ECO:0000256" key="3">
    <source>
        <dbReference type="ARBA" id="ARBA00023125"/>
    </source>
</evidence>
<evidence type="ECO:0000313" key="8">
    <source>
        <dbReference type="EMBL" id="KAF4388526.1"/>
    </source>
</evidence>
<feature type="compositionally biased region" description="Basic and acidic residues" evidence="6">
    <location>
        <begin position="1"/>
        <end position="10"/>
    </location>
</feature>
<dbReference type="FunFam" id="3.40.1810.10:FF:000006">
    <property type="entry name" value="Agamous-like MADS-box protein AGL62"/>
    <property type="match status" value="1"/>
</dbReference>
<evidence type="ECO:0000256" key="1">
    <source>
        <dbReference type="ARBA" id="ARBA00004123"/>
    </source>
</evidence>
<evidence type="ECO:0000256" key="4">
    <source>
        <dbReference type="ARBA" id="ARBA00023163"/>
    </source>
</evidence>
<sequence length="149" mass="16542">MMASIDDQKMKTNNKRSQGRQKIQIKKLENKSNKHVTFSKRRSGLFKKAGELSLLCGSKVAVIVFSPTGKLFCFGHPSVDDVVRSCAWWEEPVEDMTYEELENHLAMLTNLRNKISVSAGGTNKAPAASDLDLPMTMSFCGNWSSGLNV</sequence>
<name>A0A7J6GZZ7_CANSA</name>
<keyword evidence="2" id="KW-0805">Transcription regulation</keyword>
<reference evidence="8 9" key="1">
    <citation type="journal article" date="2020" name="bioRxiv">
        <title>Sequence and annotation of 42 cannabis genomes reveals extensive copy number variation in cannabinoid synthesis and pathogen resistance genes.</title>
        <authorList>
            <person name="Mckernan K.J."/>
            <person name="Helbert Y."/>
            <person name="Kane L.T."/>
            <person name="Ebling H."/>
            <person name="Zhang L."/>
            <person name="Liu B."/>
            <person name="Eaton Z."/>
            <person name="Mclaughlin S."/>
            <person name="Kingan S."/>
            <person name="Baybayan P."/>
            <person name="Concepcion G."/>
            <person name="Jordan M."/>
            <person name="Riva A."/>
            <person name="Barbazuk W."/>
            <person name="Harkins T."/>
        </authorList>
    </citation>
    <scope>NUCLEOTIDE SEQUENCE [LARGE SCALE GENOMIC DNA]</scope>
    <source>
        <strain evidence="9">cv. Jamaican Lion 4</strain>
        <tissue evidence="8">Leaf</tissue>
    </source>
</reference>
<evidence type="ECO:0000313" key="9">
    <source>
        <dbReference type="Proteomes" id="UP000525078"/>
    </source>
</evidence>
<dbReference type="CDD" id="cd00265">
    <property type="entry name" value="MADS_MEF2_like"/>
    <property type="match status" value="1"/>
</dbReference>
<dbReference type="InterPro" id="IPR033896">
    <property type="entry name" value="MEF2-like_N"/>
</dbReference>
<keyword evidence="5" id="KW-0539">Nucleus</keyword>
<feature type="domain" description="MADS-box" evidence="7">
    <location>
        <begin position="18"/>
        <end position="78"/>
    </location>
</feature>
<evidence type="ECO:0000259" key="7">
    <source>
        <dbReference type="PROSITE" id="PS50066"/>
    </source>
</evidence>
<protein>
    <recommendedName>
        <fullName evidence="7">MADS-box domain-containing protein</fullName>
    </recommendedName>
</protein>
<dbReference type="EMBL" id="JAATIP010000034">
    <property type="protein sequence ID" value="KAF4388526.1"/>
    <property type="molecule type" value="Genomic_DNA"/>
</dbReference>
<dbReference type="GO" id="GO:0046983">
    <property type="term" value="F:protein dimerization activity"/>
    <property type="evidence" value="ECO:0007669"/>
    <property type="project" value="InterPro"/>
</dbReference>
<feature type="compositionally biased region" description="Basic residues" evidence="6">
    <location>
        <begin position="12"/>
        <end position="22"/>
    </location>
</feature>
<dbReference type="Gene3D" id="3.40.1810.10">
    <property type="entry name" value="Transcription factor, MADS-box"/>
    <property type="match status" value="1"/>
</dbReference>
<proteinExistence type="predicted"/>
<keyword evidence="4" id="KW-0804">Transcription</keyword>
<dbReference type="AlphaFoldDB" id="A0A7J6GZZ7"/>
<keyword evidence="3" id="KW-0238">DNA-binding</keyword>
<dbReference type="Proteomes" id="UP000525078">
    <property type="component" value="Unassembled WGS sequence"/>
</dbReference>
<dbReference type="PANTHER" id="PTHR11945:SF534">
    <property type="entry name" value="MYOCYTE-SPECIFIC ENHANCER FACTOR 2"/>
    <property type="match status" value="1"/>
</dbReference>
<organism evidence="8 9">
    <name type="scientific">Cannabis sativa</name>
    <name type="common">Hemp</name>
    <name type="synonym">Marijuana</name>
    <dbReference type="NCBI Taxonomy" id="3483"/>
    <lineage>
        <taxon>Eukaryota</taxon>
        <taxon>Viridiplantae</taxon>
        <taxon>Streptophyta</taxon>
        <taxon>Embryophyta</taxon>
        <taxon>Tracheophyta</taxon>
        <taxon>Spermatophyta</taxon>
        <taxon>Magnoliopsida</taxon>
        <taxon>eudicotyledons</taxon>
        <taxon>Gunneridae</taxon>
        <taxon>Pentapetalae</taxon>
        <taxon>rosids</taxon>
        <taxon>fabids</taxon>
        <taxon>Rosales</taxon>
        <taxon>Cannabaceae</taxon>
        <taxon>Cannabis</taxon>
    </lineage>
</organism>
<dbReference type="GO" id="GO:0000981">
    <property type="term" value="F:DNA-binding transcription factor activity, RNA polymerase II-specific"/>
    <property type="evidence" value="ECO:0007669"/>
    <property type="project" value="TreeGrafter"/>
</dbReference>
<dbReference type="InterPro" id="IPR002100">
    <property type="entry name" value="TF_MADSbox"/>
</dbReference>
<dbReference type="Pfam" id="PF00319">
    <property type="entry name" value="SRF-TF"/>
    <property type="match status" value="1"/>
</dbReference>
<evidence type="ECO:0000256" key="2">
    <source>
        <dbReference type="ARBA" id="ARBA00023015"/>
    </source>
</evidence>
<dbReference type="InterPro" id="IPR036879">
    <property type="entry name" value="TF_MADSbox_sf"/>
</dbReference>
<gene>
    <name evidence="8" type="ORF">F8388_012503</name>
</gene>
<accession>A0A7J6GZZ7</accession>
<evidence type="ECO:0000256" key="5">
    <source>
        <dbReference type="ARBA" id="ARBA00023242"/>
    </source>
</evidence>
<dbReference type="PROSITE" id="PS50066">
    <property type="entry name" value="MADS_BOX_2"/>
    <property type="match status" value="1"/>
</dbReference>
<dbReference type="SMART" id="SM00432">
    <property type="entry name" value="MADS"/>
    <property type="match status" value="1"/>
</dbReference>
<dbReference type="GO" id="GO:0005634">
    <property type="term" value="C:nucleus"/>
    <property type="evidence" value="ECO:0007669"/>
    <property type="project" value="UniProtKB-SubCell"/>
</dbReference>
<dbReference type="GO" id="GO:0000978">
    <property type="term" value="F:RNA polymerase II cis-regulatory region sequence-specific DNA binding"/>
    <property type="evidence" value="ECO:0007669"/>
    <property type="project" value="TreeGrafter"/>
</dbReference>
<comment type="caution">
    <text evidence="8">The sequence shown here is derived from an EMBL/GenBank/DDBJ whole genome shotgun (WGS) entry which is preliminary data.</text>
</comment>
<dbReference type="PROSITE" id="PS00350">
    <property type="entry name" value="MADS_BOX_1"/>
    <property type="match status" value="1"/>
</dbReference>
<dbReference type="PANTHER" id="PTHR11945">
    <property type="entry name" value="MADS BOX PROTEIN"/>
    <property type="match status" value="1"/>
</dbReference>
<comment type="subcellular location">
    <subcellularLocation>
        <location evidence="1">Nucleus</location>
    </subcellularLocation>
</comment>
<dbReference type="GO" id="GO:0045944">
    <property type="term" value="P:positive regulation of transcription by RNA polymerase II"/>
    <property type="evidence" value="ECO:0007669"/>
    <property type="project" value="InterPro"/>
</dbReference>
<dbReference type="PRINTS" id="PR00404">
    <property type="entry name" value="MADSDOMAIN"/>
</dbReference>
<feature type="region of interest" description="Disordered" evidence="6">
    <location>
        <begin position="1"/>
        <end position="22"/>
    </location>
</feature>
<evidence type="ECO:0000256" key="6">
    <source>
        <dbReference type="SAM" id="MobiDB-lite"/>
    </source>
</evidence>